<protein>
    <submittedName>
        <fullName evidence="1">Uncharacterized protein</fullName>
    </submittedName>
</protein>
<proteinExistence type="predicted"/>
<name>A0A382YXT0_9ZZZZ</name>
<dbReference type="EMBL" id="UINC01179295">
    <property type="protein sequence ID" value="SVD87910.1"/>
    <property type="molecule type" value="Genomic_DNA"/>
</dbReference>
<reference evidence="1" key="1">
    <citation type="submission" date="2018-05" db="EMBL/GenBank/DDBJ databases">
        <authorList>
            <person name="Lanie J.A."/>
            <person name="Ng W.-L."/>
            <person name="Kazmierczak K.M."/>
            <person name="Andrzejewski T.M."/>
            <person name="Davidsen T.M."/>
            <person name="Wayne K.J."/>
            <person name="Tettelin H."/>
            <person name="Glass J.I."/>
            <person name="Rusch D."/>
            <person name="Podicherti R."/>
            <person name="Tsui H.-C.T."/>
            <person name="Winkler M.E."/>
        </authorList>
    </citation>
    <scope>NUCLEOTIDE SEQUENCE</scope>
</reference>
<feature type="non-terminal residue" evidence="1">
    <location>
        <position position="66"/>
    </location>
</feature>
<evidence type="ECO:0000313" key="1">
    <source>
        <dbReference type="EMBL" id="SVD87910.1"/>
    </source>
</evidence>
<dbReference type="AlphaFoldDB" id="A0A382YXT0"/>
<gene>
    <name evidence="1" type="ORF">METZ01_LOCUS440764</name>
</gene>
<accession>A0A382YXT0</accession>
<sequence length="66" mass="7864">MKKYLFIVLIFFSCASNRKNAITEQEDFIKSHPNWKGHTFGFKERELNIDVFEVIEAIKQEKKIQS</sequence>
<organism evidence="1">
    <name type="scientific">marine metagenome</name>
    <dbReference type="NCBI Taxonomy" id="408172"/>
    <lineage>
        <taxon>unclassified sequences</taxon>
        <taxon>metagenomes</taxon>
        <taxon>ecological metagenomes</taxon>
    </lineage>
</organism>